<feature type="compositionally biased region" description="Polar residues" evidence="1">
    <location>
        <begin position="147"/>
        <end position="157"/>
    </location>
</feature>
<sequence>MADSLVFDFPDPTPHFDFDNFSNGGGSAGGLSYSSREGTTPASSSTPTTTSKKTSSKKSRALFKSRFMNKGNSNNNNSQQQQRPASPVPARSSQHIPNNGDDSPLNKSMGDQSGTTATTASMSVGSSNFSPNRLQYGNKHNHMIGRTASSGSPKSFSAKTPTAAVAPPPTSNNGRESPRFEFSLFDDPSPSPKSGMRKSLLSNKPNPYSNLTNTNLSTNTTSNHQRNHSGDGNNLYTAYGLSSDRTAASGYISEVSEFSFDRVTVTTERTGMSSNVSWNFMEGSQQLGGGVLGALGSNSNNGGGVSSKLQPPDIDKLLLDDDLLNGPNHHDSNGNRMNVFTGEIHERCDQSVISEISEGIDGHDDNGGGGMDFINSILMEKYEDGGDVVHHHQQQYQVQKGDGKGVGSVLQRRPSSPTQQQLASGNNNRSAAAAAVPTSTTPLRKQSSNNNNTISTVSTSGNNSGGGLSSVESAYGNYKQQQRTTTNTKKKTENRSLLKSIMEDIQFCGMYFCGLDTTVEDDGQLTDNKRDGSPSKKARAKEMDSTFLGKFVKCATCGPDS</sequence>
<feature type="compositionally biased region" description="Low complexity" evidence="1">
    <location>
        <begin position="209"/>
        <end position="223"/>
    </location>
</feature>
<evidence type="ECO:0000313" key="2">
    <source>
        <dbReference type="EMBL" id="KAK1732749.1"/>
    </source>
</evidence>
<feature type="compositionally biased region" description="Polar residues" evidence="1">
    <location>
        <begin position="91"/>
        <end position="135"/>
    </location>
</feature>
<organism evidence="2 3">
    <name type="scientific">Skeletonema marinoi</name>
    <dbReference type="NCBI Taxonomy" id="267567"/>
    <lineage>
        <taxon>Eukaryota</taxon>
        <taxon>Sar</taxon>
        <taxon>Stramenopiles</taxon>
        <taxon>Ochrophyta</taxon>
        <taxon>Bacillariophyta</taxon>
        <taxon>Coscinodiscophyceae</taxon>
        <taxon>Thalassiosirophycidae</taxon>
        <taxon>Thalassiosirales</taxon>
        <taxon>Skeletonemataceae</taxon>
        <taxon>Skeletonema</taxon>
        <taxon>Skeletonema marinoi-dohrnii complex</taxon>
    </lineage>
</organism>
<evidence type="ECO:0000256" key="1">
    <source>
        <dbReference type="SAM" id="MobiDB-lite"/>
    </source>
</evidence>
<dbReference type="AlphaFoldDB" id="A0AAD9D4J6"/>
<dbReference type="EMBL" id="JATAAI010000058">
    <property type="protein sequence ID" value="KAK1732749.1"/>
    <property type="molecule type" value="Genomic_DNA"/>
</dbReference>
<feature type="compositionally biased region" description="Low complexity" evidence="1">
    <location>
        <begin position="72"/>
        <end position="82"/>
    </location>
</feature>
<name>A0AAD9D4J6_9STRA</name>
<evidence type="ECO:0000313" key="3">
    <source>
        <dbReference type="Proteomes" id="UP001224775"/>
    </source>
</evidence>
<comment type="caution">
    <text evidence="2">The sequence shown here is derived from an EMBL/GenBank/DDBJ whole genome shotgun (WGS) entry which is preliminary data.</text>
</comment>
<feature type="compositionally biased region" description="Low complexity" evidence="1">
    <location>
        <begin position="30"/>
        <end position="53"/>
    </location>
</feature>
<feature type="compositionally biased region" description="Basic residues" evidence="1">
    <location>
        <begin position="54"/>
        <end position="63"/>
    </location>
</feature>
<feature type="compositionally biased region" description="Polar residues" evidence="1">
    <location>
        <begin position="413"/>
        <end position="422"/>
    </location>
</feature>
<proteinExistence type="predicted"/>
<accession>A0AAD9D4J6</accession>
<dbReference type="Proteomes" id="UP001224775">
    <property type="component" value="Unassembled WGS sequence"/>
</dbReference>
<keyword evidence="3" id="KW-1185">Reference proteome</keyword>
<feature type="region of interest" description="Disordered" evidence="1">
    <location>
        <begin position="1"/>
        <end position="235"/>
    </location>
</feature>
<reference evidence="2" key="1">
    <citation type="submission" date="2023-06" db="EMBL/GenBank/DDBJ databases">
        <title>Survivors Of The Sea: Transcriptome response of Skeletonema marinoi to long-term dormancy.</title>
        <authorList>
            <person name="Pinder M.I.M."/>
            <person name="Kourtchenko O."/>
            <person name="Robertson E.K."/>
            <person name="Larsson T."/>
            <person name="Maumus F."/>
            <person name="Osuna-Cruz C.M."/>
            <person name="Vancaester E."/>
            <person name="Stenow R."/>
            <person name="Vandepoele K."/>
            <person name="Ploug H."/>
            <person name="Bruchert V."/>
            <person name="Godhe A."/>
            <person name="Topel M."/>
        </authorList>
    </citation>
    <scope>NUCLEOTIDE SEQUENCE</scope>
    <source>
        <strain evidence="2">R05AC</strain>
    </source>
</reference>
<protein>
    <submittedName>
        <fullName evidence="2">Uncharacterized protein</fullName>
    </submittedName>
</protein>
<gene>
    <name evidence="2" type="ORF">QTG54_016552</name>
</gene>
<feature type="compositionally biased region" description="Low complexity" evidence="1">
    <location>
        <begin position="423"/>
        <end position="462"/>
    </location>
</feature>
<feature type="region of interest" description="Disordered" evidence="1">
    <location>
        <begin position="390"/>
        <end position="472"/>
    </location>
</feature>